<dbReference type="AlphaFoldDB" id="A0A844ZIV9"/>
<dbReference type="Pfam" id="PF00072">
    <property type="entry name" value="Response_reg"/>
    <property type="match status" value="1"/>
</dbReference>
<proteinExistence type="predicted"/>
<sequence length="116" mass="12771">MMIEDALHDAGIAEVEICASTKDAMRALSTRKPKLVIIDVHLADSDDGWAIAELVESMKPNAPRVIFSTGAPQDIPEQIAAMGPVLEKPYDAEELLAVVRQPRRTGLISRLRRVIR</sequence>
<evidence type="ECO:0000313" key="5">
    <source>
        <dbReference type="Proteomes" id="UP000433104"/>
    </source>
</evidence>
<name>A0A844ZIV9_9SPHN</name>
<dbReference type="SUPFAM" id="SSF52172">
    <property type="entry name" value="CheY-like"/>
    <property type="match status" value="1"/>
</dbReference>
<dbReference type="InterPro" id="IPR011006">
    <property type="entry name" value="CheY-like_superfamily"/>
</dbReference>
<keyword evidence="5" id="KW-1185">Reference proteome</keyword>
<accession>A0A844ZIV9</accession>
<keyword evidence="1 2" id="KW-0597">Phosphoprotein</keyword>
<dbReference type="PANTHER" id="PTHR44591">
    <property type="entry name" value="STRESS RESPONSE REGULATOR PROTEIN 1"/>
    <property type="match status" value="1"/>
</dbReference>
<dbReference type="OrthoDB" id="7432514at2"/>
<dbReference type="InterPro" id="IPR050595">
    <property type="entry name" value="Bact_response_regulator"/>
</dbReference>
<evidence type="ECO:0000313" key="4">
    <source>
        <dbReference type="EMBL" id="MXO87076.1"/>
    </source>
</evidence>
<dbReference type="InterPro" id="IPR001789">
    <property type="entry name" value="Sig_transdc_resp-reg_receiver"/>
</dbReference>
<protein>
    <submittedName>
        <fullName evidence="4">Response regulator</fullName>
    </submittedName>
</protein>
<comment type="caution">
    <text evidence="4">The sequence shown here is derived from an EMBL/GenBank/DDBJ whole genome shotgun (WGS) entry which is preliminary data.</text>
</comment>
<dbReference type="Gene3D" id="3.40.50.2300">
    <property type="match status" value="1"/>
</dbReference>
<gene>
    <name evidence="4" type="ORF">GRI38_13660</name>
</gene>
<feature type="modified residue" description="4-aspartylphosphate" evidence="2">
    <location>
        <position position="39"/>
    </location>
</feature>
<evidence type="ECO:0000256" key="1">
    <source>
        <dbReference type="ARBA" id="ARBA00022553"/>
    </source>
</evidence>
<dbReference type="PANTHER" id="PTHR44591:SF3">
    <property type="entry name" value="RESPONSE REGULATORY DOMAIN-CONTAINING PROTEIN"/>
    <property type="match status" value="1"/>
</dbReference>
<dbReference type="EMBL" id="WTYW01000006">
    <property type="protein sequence ID" value="MXO87076.1"/>
    <property type="molecule type" value="Genomic_DNA"/>
</dbReference>
<organism evidence="4 5">
    <name type="scientific">Parapontixanthobacter aurantiacus</name>
    <dbReference type="NCBI Taxonomy" id="1463599"/>
    <lineage>
        <taxon>Bacteria</taxon>
        <taxon>Pseudomonadati</taxon>
        <taxon>Pseudomonadota</taxon>
        <taxon>Alphaproteobacteria</taxon>
        <taxon>Sphingomonadales</taxon>
        <taxon>Erythrobacteraceae</taxon>
        <taxon>Parapontixanthobacter</taxon>
    </lineage>
</organism>
<reference evidence="4 5" key="1">
    <citation type="submission" date="2019-12" db="EMBL/GenBank/DDBJ databases">
        <title>Genomic-based taxomic classification of the family Erythrobacteraceae.</title>
        <authorList>
            <person name="Xu L."/>
        </authorList>
    </citation>
    <scope>NUCLEOTIDE SEQUENCE [LARGE SCALE GENOMIC DNA]</scope>
    <source>
        <strain evidence="4 5">MCCC 1A09962</strain>
    </source>
</reference>
<feature type="domain" description="Response regulatory" evidence="3">
    <location>
        <begin position="1"/>
        <end position="103"/>
    </location>
</feature>
<dbReference type="PROSITE" id="PS50110">
    <property type="entry name" value="RESPONSE_REGULATORY"/>
    <property type="match status" value="1"/>
</dbReference>
<evidence type="ECO:0000256" key="2">
    <source>
        <dbReference type="PROSITE-ProRule" id="PRU00169"/>
    </source>
</evidence>
<evidence type="ECO:0000259" key="3">
    <source>
        <dbReference type="PROSITE" id="PS50110"/>
    </source>
</evidence>
<dbReference type="Proteomes" id="UP000433104">
    <property type="component" value="Unassembled WGS sequence"/>
</dbReference>
<dbReference type="GO" id="GO:0000160">
    <property type="term" value="P:phosphorelay signal transduction system"/>
    <property type="evidence" value="ECO:0007669"/>
    <property type="project" value="InterPro"/>
</dbReference>